<evidence type="ECO:0000313" key="2">
    <source>
        <dbReference type="Proteomes" id="UP000287651"/>
    </source>
</evidence>
<comment type="caution">
    <text evidence="1">The sequence shown here is derived from an EMBL/GenBank/DDBJ whole genome shotgun (WGS) entry which is preliminary data.</text>
</comment>
<evidence type="ECO:0000313" key="1">
    <source>
        <dbReference type="EMBL" id="RRT32758.1"/>
    </source>
</evidence>
<dbReference type="AlphaFoldDB" id="A0A426WZW4"/>
<name>A0A426WZW4_ENSVE</name>
<sequence>MRRGSRASEMDDVRASALVLSRLSRGGKSGVGAARITVTLIRRTPRRGLLHCLGPASSLSPQREEVPTVSSLSLTCMLEL</sequence>
<accession>A0A426WZW4</accession>
<dbReference type="Proteomes" id="UP000287651">
    <property type="component" value="Unassembled WGS sequence"/>
</dbReference>
<dbReference type="EMBL" id="AMZH03030790">
    <property type="protein sequence ID" value="RRT32758.1"/>
    <property type="molecule type" value="Genomic_DNA"/>
</dbReference>
<reference evidence="1 2" key="1">
    <citation type="journal article" date="2014" name="Agronomy (Basel)">
        <title>A Draft Genome Sequence for Ensete ventricosum, the Drought-Tolerant Tree Against Hunger.</title>
        <authorList>
            <person name="Harrison J."/>
            <person name="Moore K.A."/>
            <person name="Paszkiewicz K."/>
            <person name="Jones T."/>
            <person name="Grant M."/>
            <person name="Ambacheew D."/>
            <person name="Muzemil S."/>
            <person name="Studholme D.J."/>
        </authorList>
    </citation>
    <scope>NUCLEOTIDE SEQUENCE [LARGE SCALE GENOMIC DNA]</scope>
</reference>
<organism evidence="1 2">
    <name type="scientific">Ensete ventricosum</name>
    <name type="common">Abyssinian banana</name>
    <name type="synonym">Musa ensete</name>
    <dbReference type="NCBI Taxonomy" id="4639"/>
    <lineage>
        <taxon>Eukaryota</taxon>
        <taxon>Viridiplantae</taxon>
        <taxon>Streptophyta</taxon>
        <taxon>Embryophyta</taxon>
        <taxon>Tracheophyta</taxon>
        <taxon>Spermatophyta</taxon>
        <taxon>Magnoliopsida</taxon>
        <taxon>Liliopsida</taxon>
        <taxon>Zingiberales</taxon>
        <taxon>Musaceae</taxon>
        <taxon>Ensete</taxon>
    </lineage>
</organism>
<protein>
    <submittedName>
        <fullName evidence="1">Uncharacterized protein</fullName>
    </submittedName>
</protein>
<proteinExistence type="predicted"/>
<gene>
    <name evidence="1" type="ORF">B296_00055113</name>
</gene>